<gene>
    <name evidence="1" type="ORF">LSUB1_G008540</name>
</gene>
<comment type="caution">
    <text evidence="1">The sequence shown here is derived from an EMBL/GenBank/DDBJ whole genome shotgun (WGS) entry which is preliminary data.</text>
</comment>
<dbReference type="OrthoDB" id="4851849at2759"/>
<protein>
    <submittedName>
        <fullName evidence="1">Uncharacterized protein</fullName>
    </submittedName>
</protein>
<dbReference type="AlphaFoldDB" id="A0A8H8U3B7"/>
<reference evidence="1 2" key="1">
    <citation type="submission" date="2018-05" db="EMBL/GenBank/DDBJ databases">
        <title>Genome sequencing and assembly of the regulated plant pathogen Lachnellula willkommii and related sister species for the development of diagnostic species identification markers.</title>
        <authorList>
            <person name="Giroux E."/>
            <person name="Bilodeau G."/>
        </authorList>
    </citation>
    <scope>NUCLEOTIDE SEQUENCE [LARGE SCALE GENOMIC DNA]</scope>
    <source>
        <strain evidence="1 2">CBS 197.66</strain>
    </source>
</reference>
<dbReference type="Proteomes" id="UP000462212">
    <property type="component" value="Unassembled WGS sequence"/>
</dbReference>
<organism evidence="1 2">
    <name type="scientific">Lachnellula subtilissima</name>
    <dbReference type="NCBI Taxonomy" id="602034"/>
    <lineage>
        <taxon>Eukaryota</taxon>
        <taxon>Fungi</taxon>
        <taxon>Dikarya</taxon>
        <taxon>Ascomycota</taxon>
        <taxon>Pezizomycotina</taxon>
        <taxon>Leotiomycetes</taxon>
        <taxon>Helotiales</taxon>
        <taxon>Lachnaceae</taxon>
        <taxon>Lachnellula</taxon>
    </lineage>
</organism>
<keyword evidence="2" id="KW-1185">Reference proteome</keyword>
<dbReference type="EMBL" id="QGMJ01001052">
    <property type="protein sequence ID" value="TVY32390.1"/>
    <property type="molecule type" value="Genomic_DNA"/>
</dbReference>
<evidence type="ECO:0000313" key="1">
    <source>
        <dbReference type="EMBL" id="TVY32390.1"/>
    </source>
</evidence>
<sequence>MWGSSTTWAQLQSSVNQLAKLNRVPEPPKENTLFLRQSPHRLSIVRENEISSNLAFLSATSDDGLKIMAVCVEEHVSGTGVTIRIASNSGGLLEVTSGFKILASSVEQAARRENLKDADRDALFQKVIALDRNRILSRLRSRHARTRRTIRKQLLIVQLNKALHDKSTKARPGFERSSLEAIRAKAQALKVLFVRLEHISDLTMERVNAEDIIRSIVKGAHEISKETGLSTALQTCSGNPSLKHHLPEAFSKLGRYYSASLELVCAARDRTCRVFENIQVEPVEVLVPATSQEVAEYKVHAEIQLLFFYELHLDIPRPRVICSSKSACYLCNLLFELHRGFDISPHPPFSDTPPFRTLAYLLPYNFITL</sequence>
<proteinExistence type="predicted"/>
<evidence type="ECO:0000313" key="2">
    <source>
        <dbReference type="Proteomes" id="UP000462212"/>
    </source>
</evidence>
<accession>A0A8H8U3B7</accession>
<dbReference type="InterPro" id="IPR027796">
    <property type="entry name" value="OTT_1508_deam-like"/>
</dbReference>
<dbReference type="Pfam" id="PF14441">
    <property type="entry name" value="OTT_1508_deam"/>
    <property type="match status" value="1"/>
</dbReference>
<name>A0A8H8U3B7_9HELO</name>